<feature type="transmembrane region" description="Helical" evidence="2">
    <location>
        <begin position="100"/>
        <end position="121"/>
    </location>
</feature>
<evidence type="ECO:0000313" key="4">
    <source>
        <dbReference type="Proteomes" id="UP001595528"/>
    </source>
</evidence>
<proteinExistence type="predicted"/>
<reference evidence="4" key="1">
    <citation type="journal article" date="2019" name="Int. J. Syst. Evol. Microbiol.">
        <title>The Global Catalogue of Microorganisms (GCM) 10K type strain sequencing project: providing services to taxonomists for standard genome sequencing and annotation.</title>
        <authorList>
            <consortium name="The Broad Institute Genomics Platform"/>
            <consortium name="The Broad Institute Genome Sequencing Center for Infectious Disease"/>
            <person name="Wu L."/>
            <person name="Ma J."/>
        </authorList>
    </citation>
    <scope>NUCLEOTIDE SEQUENCE [LARGE SCALE GENOMIC DNA]</scope>
    <source>
        <strain evidence="4">KCTC 42964</strain>
    </source>
</reference>
<accession>A0ABV7KW88</accession>
<dbReference type="EMBL" id="JBHRTR010000009">
    <property type="protein sequence ID" value="MFC3226277.1"/>
    <property type="molecule type" value="Genomic_DNA"/>
</dbReference>
<keyword evidence="2" id="KW-0472">Membrane</keyword>
<evidence type="ECO:0000256" key="1">
    <source>
        <dbReference type="SAM" id="MobiDB-lite"/>
    </source>
</evidence>
<sequence length="151" mass="16523">MAQADNRMPHEEGPGTEAPPQRDLGAEVFSLSRLLGDLLGDVSDLLRQELRLARAEAAEALARIQAGLVILATGLLLGFCSLLLLLQALVAGLSRVWEPWLATTIVALATAATALALVWLAQRKLRLKAAYPRRTVNEVREDTEMLMRKMQ</sequence>
<gene>
    <name evidence="3" type="ORF">ACFOGJ_03495</name>
</gene>
<keyword evidence="4" id="KW-1185">Reference proteome</keyword>
<name>A0ABV7KW88_9PROT</name>
<dbReference type="Pfam" id="PF07332">
    <property type="entry name" value="Phage_holin_3_6"/>
    <property type="match status" value="1"/>
</dbReference>
<feature type="transmembrane region" description="Helical" evidence="2">
    <location>
        <begin position="68"/>
        <end position="94"/>
    </location>
</feature>
<keyword evidence="2" id="KW-1133">Transmembrane helix</keyword>
<feature type="region of interest" description="Disordered" evidence="1">
    <location>
        <begin position="1"/>
        <end position="22"/>
    </location>
</feature>
<dbReference type="Proteomes" id="UP001595528">
    <property type="component" value="Unassembled WGS sequence"/>
</dbReference>
<comment type="caution">
    <text evidence="3">The sequence shown here is derived from an EMBL/GenBank/DDBJ whole genome shotgun (WGS) entry which is preliminary data.</text>
</comment>
<organism evidence="3 4">
    <name type="scientific">Marinibaculum pumilum</name>
    <dbReference type="NCBI Taxonomy" id="1766165"/>
    <lineage>
        <taxon>Bacteria</taxon>
        <taxon>Pseudomonadati</taxon>
        <taxon>Pseudomonadota</taxon>
        <taxon>Alphaproteobacteria</taxon>
        <taxon>Rhodospirillales</taxon>
        <taxon>Rhodospirillaceae</taxon>
        <taxon>Marinibaculum</taxon>
    </lineage>
</organism>
<protein>
    <submittedName>
        <fullName evidence="3">Phage holin family protein</fullName>
    </submittedName>
</protein>
<dbReference type="RefSeq" id="WP_379898172.1">
    <property type="nucleotide sequence ID" value="NZ_JBHRTR010000009.1"/>
</dbReference>
<keyword evidence="2" id="KW-0812">Transmembrane</keyword>
<dbReference type="InterPro" id="IPR009937">
    <property type="entry name" value="Phage_holin_3_6"/>
</dbReference>
<evidence type="ECO:0000256" key="2">
    <source>
        <dbReference type="SAM" id="Phobius"/>
    </source>
</evidence>
<evidence type="ECO:0000313" key="3">
    <source>
        <dbReference type="EMBL" id="MFC3226277.1"/>
    </source>
</evidence>